<evidence type="ECO:0000313" key="2">
    <source>
        <dbReference type="EMBL" id="MFC5580975.1"/>
    </source>
</evidence>
<dbReference type="RefSeq" id="WP_377325971.1">
    <property type="nucleotide sequence ID" value="NZ_JBHSNG010000006.1"/>
</dbReference>
<keyword evidence="3" id="KW-1185">Reference proteome</keyword>
<protein>
    <submittedName>
        <fullName evidence="2">Uncharacterized protein</fullName>
    </submittedName>
</protein>
<dbReference type="Proteomes" id="UP001596111">
    <property type="component" value="Unassembled WGS sequence"/>
</dbReference>
<evidence type="ECO:0000256" key="1">
    <source>
        <dbReference type="SAM" id="MobiDB-lite"/>
    </source>
</evidence>
<dbReference type="EMBL" id="JBHSNG010000006">
    <property type="protein sequence ID" value="MFC5580975.1"/>
    <property type="molecule type" value="Genomic_DNA"/>
</dbReference>
<reference evidence="3" key="1">
    <citation type="journal article" date="2019" name="Int. J. Syst. Evol. Microbiol.">
        <title>The Global Catalogue of Microorganisms (GCM) 10K type strain sequencing project: providing services to taxonomists for standard genome sequencing and annotation.</title>
        <authorList>
            <consortium name="The Broad Institute Genomics Platform"/>
            <consortium name="The Broad Institute Genome Sequencing Center for Infectious Disease"/>
            <person name="Wu L."/>
            <person name="Ma J."/>
        </authorList>
    </citation>
    <scope>NUCLEOTIDE SEQUENCE [LARGE SCALE GENOMIC DNA]</scope>
    <source>
        <strain evidence="3">CGMCC 1.13587</strain>
    </source>
</reference>
<gene>
    <name evidence="2" type="ORF">ACFPPB_07600</name>
</gene>
<proteinExistence type="predicted"/>
<organism evidence="2 3">
    <name type="scientific">Rhodanobacter terrae</name>
    <dbReference type="NCBI Taxonomy" id="418647"/>
    <lineage>
        <taxon>Bacteria</taxon>
        <taxon>Pseudomonadati</taxon>
        <taxon>Pseudomonadota</taxon>
        <taxon>Gammaproteobacteria</taxon>
        <taxon>Lysobacterales</taxon>
        <taxon>Rhodanobacteraceae</taxon>
        <taxon>Rhodanobacter</taxon>
    </lineage>
</organism>
<sequence>MTVVAVLFAETLPIIVADSLISSNDPISAKPTTPLTEREQRPGVPGFLPAGTARKVWDLGNRMHFLYSGRVDHARLVMEHIWAKTYGGATRYNASLHAEVADRVRRDQLEVSFIVLSAELDDEVSHYYHGQIAQCDVPSYGKVIAIGAGAVGLIEGLLLRPGCVLPEPSASSAREHMDAALLNALNAVSLLSQDYLSTDSVMAAASSGGYFEVIHPISLYIPEKQQQLREILGDGFAHVFLEIDQGLISLRKIVLSQASGDTNFVVATRDGAQVPINAESIDVTAEQLLKLEIHEKRDDTLVLPFDGSVPFHRISHITLHGRLKYQNCPHVATARSMHVALNHSVIEIGAHPGGMRITFPEANVVDRLVARLVATPCPRCVEPV</sequence>
<comment type="caution">
    <text evidence="2">The sequence shown here is derived from an EMBL/GenBank/DDBJ whole genome shotgun (WGS) entry which is preliminary data.</text>
</comment>
<name>A0ABW0SVN5_9GAMM</name>
<evidence type="ECO:0000313" key="3">
    <source>
        <dbReference type="Proteomes" id="UP001596111"/>
    </source>
</evidence>
<feature type="region of interest" description="Disordered" evidence="1">
    <location>
        <begin position="27"/>
        <end position="46"/>
    </location>
</feature>
<accession>A0ABW0SVN5</accession>